<comment type="similarity">
    <text evidence="6">Belongs to the histone H2A family.</text>
</comment>
<gene>
    <name evidence="9" type="primary">H2afj</name>
    <name evidence="9" type="ORF">THRLUD_R13442</name>
</gene>
<dbReference type="AlphaFoldDB" id="A0A7K7YGW8"/>
<dbReference type="GO" id="GO:0000786">
    <property type="term" value="C:nucleosome"/>
    <property type="evidence" value="ECO:0007669"/>
    <property type="project" value="UniProtKB-KW"/>
</dbReference>
<feature type="non-terminal residue" evidence="9">
    <location>
        <position position="111"/>
    </location>
</feature>
<dbReference type="Pfam" id="PF00125">
    <property type="entry name" value="Histone"/>
    <property type="match status" value="1"/>
</dbReference>
<feature type="domain" description="Core Histone H2A/H2B/H3" evidence="7">
    <location>
        <begin position="11"/>
        <end position="90"/>
    </location>
</feature>
<keyword evidence="4 6" id="KW-0238">DNA-binding</keyword>
<evidence type="ECO:0000256" key="1">
    <source>
        <dbReference type="ARBA" id="ARBA00004286"/>
    </source>
</evidence>
<evidence type="ECO:0000259" key="8">
    <source>
        <dbReference type="Pfam" id="PF16211"/>
    </source>
</evidence>
<keyword evidence="5 6" id="KW-0544">Nucleosome core</keyword>
<comment type="subunit">
    <text evidence="6">The nucleosome is a histone octamer containing two molecules each of H2A, H2B, H3 and H4 assembled in one H3-H4 heterotetramer and two H2A-H2B heterodimers. The octamer wraps approximately 147 bp of DNA.</text>
</comment>
<keyword evidence="2 6" id="KW-0158">Chromosome</keyword>
<dbReference type="PANTHER" id="PTHR23430">
    <property type="entry name" value="HISTONE H2A"/>
    <property type="match status" value="1"/>
</dbReference>
<dbReference type="Gene3D" id="1.10.20.10">
    <property type="entry name" value="Histone, subunit A"/>
    <property type="match status" value="1"/>
</dbReference>
<evidence type="ECO:0000256" key="3">
    <source>
        <dbReference type="ARBA" id="ARBA00022843"/>
    </source>
</evidence>
<reference evidence="9 10" key="1">
    <citation type="submission" date="2019-09" db="EMBL/GenBank/DDBJ databases">
        <title>Bird 10,000 Genomes (B10K) Project - Family phase.</title>
        <authorList>
            <person name="Zhang G."/>
        </authorList>
    </citation>
    <scope>NUCLEOTIDE SEQUENCE [LARGE SCALE GENOMIC DNA]</scope>
    <source>
        <strain evidence="9">B10K-DU-001-68</strain>
        <tissue evidence="9">Muscle</tissue>
    </source>
</reference>
<feature type="non-terminal residue" evidence="9">
    <location>
        <position position="1"/>
    </location>
</feature>
<protein>
    <recommendedName>
        <fullName evidence="6">Histone H2A</fullName>
    </recommendedName>
</protein>
<proteinExistence type="inferred from homology"/>
<dbReference type="Pfam" id="PF16211">
    <property type="entry name" value="Histone_H2A_C"/>
    <property type="match status" value="1"/>
</dbReference>
<dbReference type="Proteomes" id="UP000558509">
    <property type="component" value="Unassembled WGS sequence"/>
</dbReference>
<evidence type="ECO:0000256" key="5">
    <source>
        <dbReference type="ARBA" id="ARBA00023269"/>
    </source>
</evidence>
<evidence type="ECO:0000259" key="7">
    <source>
        <dbReference type="Pfam" id="PF00125"/>
    </source>
</evidence>
<dbReference type="InterPro" id="IPR009072">
    <property type="entry name" value="Histone-fold"/>
</dbReference>
<dbReference type="GO" id="GO:0046982">
    <property type="term" value="F:protein heterodimerization activity"/>
    <property type="evidence" value="ECO:0007669"/>
    <property type="project" value="InterPro"/>
</dbReference>
<dbReference type="GO" id="GO:0003677">
    <property type="term" value="F:DNA binding"/>
    <property type="evidence" value="ECO:0007669"/>
    <property type="project" value="UniProtKB-KW"/>
</dbReference>
<dbReference type="GO" id="GO:0005634">
    <property type="term" value="C:nucleus"/>
    <property type="evidence" value="ECO:0007669"/>
    <property type="project" value="UniProtKB-SubCell"/>
</dbReference>
<dbReference type="SMART" id="SM00414">
    <property type="entry name" value="H2A"/>
    <property type="match status" value="1"/>
</dbReference>
<keyword evidence="6" id="KW-0539">Nucleus</keyword>
<keyword evidence="3" id="KW-0832">Ubl conjugation</keyword>
<evidence type="ECO:0000256" key="6">
    <source>
        <dbReference type="RuleBase" id="RU003767"/>
    </source>
</evidence>
<comment type="caution">
    <text evidence="9">The sequence shown here is derived from an EMBL/GenBank/DDBJ whole genome shotgun (WGS) entry which is preliminary data.</text>
</comment>
<dbReference type="CDD" id="cd00074">
    <property type="entry name" value="HFD_H2A"/>
    <property type="match status" value="1"/>
</dbReference>
<evidence type="ECO:0000256" key="2">
    <source>
        <dbReference type="ARBA" id="ARBA00022454"/>
    </source>
</evidence>
<accession>A0A7K7YGW8</accession>
<dbReference type="EMBL" id="VZTB01008020">
    <property type="protein sequence ID" value="NXA77142.1"/>
    <property type="molecule type" value="Genomic_DNA"/>
</dbReference>
<evidence type="ECO:0000313" key="10">
    <source>
        <dbReference type="Proteomes" id="UP000558509"/>
    </source>
</evidence>
<comment type="subcellular location">
    <subcellularLocation>
        <location evidence="1">Chromosome</location>
    </subcellularLocation>
    <subcellularLocation>
        <location evidence="6">Nucleus</location>
    </subcellularLocation>
</comment>
<dbReference type="InterPro" id="IPR032454">
    <property type="entry name" value="Histone_H2A_C"/>
</dbReference>
<dbReference type="SUPFAM" id="SSF47113">
    <property type="entry name" value="Histone-fold"/>
    <property type="match status" value="1"/>
</dbReference>
<dbReference type="GO" id="GO:0030527">
    <property type="term" value="F:structural constituent of chromatin"/>
    <property type="evidence" value="ECO:0007669"/>
    <property type="project" value="InterPro"/>
</dbReference>
<evidence type="ECO:0000256" key="4">
    <source>
        <dbReference type="ARBA" id="ARBA00023125"/>
    </source>
</evidence>
<organism evidence="9 10">
    <name type="scientific">Thryothorus ludovicianus</name>
    <name type="common">Carolina wren</name>
    <name type="synonym">Sylvia ludoviciana</name>
    <dbReference type="NCBI Taxonomy" id="74200"/>
    <lineage>
        <taxon>Eukaryota</taxon>
        <taxon>Metazoa</taxon>
        <taxon>Chordata</taxon>
        <taxon>Craniata</taxon>
        <taxon>Vertebrata</taxon>
        <taxon>Euteleostomi</taxon>
        <taxon>Archelosauria</taxon>
        <taxon>Archosauria</taxon>
        <taxon>Dinosauria</taxon>
        <taxon>Saurischia</taxon>
        <taxon>Theropoda</taxon>
        <taxon>Coelurosauria</taxon>
        <taxon>Aves</taxon>
        <taxon>Neognathae</taxon>
        <taxon>Neoaves</taxon>
        <taxon>Telluraves</taxon>
        <taxon>Australaves</taxon>
        <taxon>Passeriformes</taxon>
        <taxon>Certhiidae</taxon>
        <taxon>Troglodytinae</taxon>
        <taxon>Thryothorus</taxon>
    </lineage>
</organism>
<dbReference type="PRINTS" id="PR00620">
    <property type="entry name" value="HISTONEH2A"/>
</dbReference>
<dbReference type="InterPro" id="IPR007125">
    <property type="entry name" value="H2A/H2B/H3"/>
</dbReference>
<keyword evidence="10" id="KW-1185">Reference proteome</keyword>
<sequence length="111" mass="12373">SGAGTMVGRGKRTAHRSRSSRVGIFFPVGRIDRLLRHQGNVRRVHSTASVYLAAVLDYLTAELVDVAGYVAQHFKSRRIDPRHLLLAIRKDEELKKLLADFIPQGGVMPNI</sequence>
<name>A0A7K7YGW8_THRLU</name>
<dbReference type="InterPro" id="IPR002119">
    <property type="entry name" value="Histone_H2A"/>
</dbReference>
<feature type="domain" description="Histone H2A C-terminal" evidence="8">
    <location>
        <begin position="92"/>
        <end position="111"/>
    </location>
</feature>
<evidence type="ECO:0000313" key="9">
    <source>
        <dbReference type="EMBL" id="NXA77142.1"/>
    </source>
</evidence>